<keyword evidence="2" id="KW-0813">Transport</keyword>
<dbReference type="GO" id="GO:0005737">
    <property type="term" value="C:cytoplasm"/>
    <property type="evidence" value="ECO:0007669"/>
    <property type="project" value="UniProtKB-ARBA"/>
</dbReference>
<evidence type="ECO:0000259" key="10">
    <source>
        <dbReference type="PROSITE" id="PS50859"/>
    </source>
</evidence>
<dbReference type="Pfam" id="PF00957">
    <property type="entry name" value="Synaptobrevin"/>
    <property type="match status" value="1"/>
</dbReference>
<dbReference type="SUPFAM" id="SSF64356">
    <property type="entry name" value="SNARE-like"/>
    <property type="match status" value="1"/>
</dbReference>
<dbReference type="Proteomes" id="UP001146120">
    <property type="component" value="Unassembled WGS sequence"/>
</dbReference>
<keyword evidence="6 9" id="KW-0472">Membrane</keyword>
<dbReference type="GO" id="GO:0012505">
    <property type="term" value="C:endomembrane system"/>
    <property type="evidence" value="ECO:0007669"/>
    <property type="project" value="UniProtKB-SubCell"/>
</dbReference>
<evidence type="ECO:0000313" key="12">
    <source>
        <dbReference type="EMBL" id="DAZ94911.1"/>
    </source>
</evidence>
<evidence type="ECO:0000256" key="8">
    <source>
        <dbReference type="PROSITE-ProRule" id="PRU00290"/>
    </source>
</evidence>
<protein>
    <submittedName>
        <fullName evidence="12">Uncharacterized protein</fullName>
    </submittedName>
</protein>
<dbReference type="Gene3D" id="1.20.5.110">
    <property type="match status" value="1"/>
</dbReference>
<dbReference type="SUPFAM" id="SSF58038">
    <property type="entry name" value="SNARE fusion complex"/>
    <property type="match status" value="1"/>
</dbReference>
<comment type="similarity">
    <text evidence="1">Belongs to the synaptobrevin family.</text>
</comment>
<dbReference type="FunFam" id="3.30.450.50:FF:000015">
    <property type="entry name" value="Synaptobrevin 2 isoform 1"/>
    <property type="match status" value="1"/>
</dbReference>
<evidence type="ECO:0000256" key="6">
    <source>
        <dbReference type="ARBA" id="ARBA00023136"/>
    </source>
</evidence>
<dbReference type="InterPro" id="IPR010908">
    <property type="entry name" value="Longin_dom"/>
</dbReference>
<evidence type="ECO:0000256" key="9">
    <source>
        <dbReference type="SAM" id="Phobius"/>
    </source>
</evidence>
<dbReference type="Pfam" id="PF13774">
    <property type="entry name" value="Longin"/>
    <property type="match status" value="1"/>
</dbReference>
<comment type="subcellular location">
    <subcellularLocation>
        <location evidence="7">Endomembrane system</location>
        <topology evidence="7">Single-pass type IV membrane protein</topology>
    </subcellularLocation>
</comment>
<dbReference type="PANTHER" id="PTHR21136:SF168">
    <property type="entry name" value="VESICLE-ASSOCIATED MEMBRANE PROTEIN 9"/>
    <property type="match status" value="1"/>
</dbReference>
<accession>A0AAV2YN73</accession>
<evidence type="ECO:0000256" key="2">
    <source>
        <dbReference type="ARBA" id="ARBA00022448"/>
    </source>
</evidence>
<organism evidence="12 13">
    <name type="scientific">Lagenidium giganteum</name>
    <dbReference type="NCBI Taxonomy" id="4803"/>
    <lineage>
        <taxon>Eukaryota</taxon>
        <taxon>Sar</taxon>
        <taxon>Stramenopiles</taxon>
        <taxon>Oomycota</taxon>
        <taxon>Peronosporomycetes</taxon>
        <taxon>Pythiales</taxon>
        <taxon>Pythiaceae</taxon>
    </lineage>
</organism>
<evidence type="ECO:0000313" key="13">
    <source>
        <dbReference type="Proteomes" id="UP001146120"/>
    </source>
</evidence>
<name>A0AAV2YN73_9STRA</name>
<gene>
    <name evidence="12" type="ORF">N0F65_003081</name>
</gene>
<dbReference type="SMART" id="SM01270">
    <property type="entry name" value="Longin"/>
    <property type="match status" value="1"/>
</dbReference>
<evidence type="ECO:0000259" key="11">
    <source>
        <dbReference type="PROSITE" id="PS50892"/>
    </source>
</evidence>
<dbReference type="InterPro" id="IPR001388">
    <property type="entry name" value="Synaptobrevin-like"/>
</dbReference>
<keyword evidence="4" id="KW-0653">Protein transport</keyword>
<evidence type="ECO:0000256" key="3">
    <source>
        <dbReference type="ARBA" id="ARBA00022692"/>
    </source>
</evidence>
<dbReference type="GO" id="GO:0015031">
    <property type="term" value="P:protein transport"/>
    <property type="evidence" value="ECO:0007669"/>
    <property type="project" value="UniProtKB-KW"/>
</dbReference>
<keyword evidence="13" id="KW-1185">Reference proteome</keyword>
<dbReference type="AlphaFoldDB" id="A0AAV2YN73"/>
<dbReference type="CDD" id="cd14824">
    <property type="entry name" value="Longin"/>
    <property type="match status" value="1"/>
</dbReference>
<keyword evidence="5 9" id="KW-1133">Transmembrane helix</keyword>
<keyword evidence="3 9" id="KW-0812">Transmembrane</keyword>
<feature type="transmembrane region" description="Helical" evidence="9">
    <location>
        <begin position="197"/>
        <end position="216"/>
    </location>
</feature>
<comment type="caution">
    <text evidence="12">The sequence shown here is derived from an EMBL/GenBank/DDBJ whole genome shotgun (WGS) entry which is preliminary data.</text>
</comment>
<dbReference type="PANTHER" id="PTHR21136">
    <property type="entry name" value="SNARE PROTEINS"/>
    <property type="match status" value="1"/>
</dbReference>
<dbReference type="GO" id="GO:0016020">
    <property type="term" value="C:membrane"/>
    <property type="evidence" value="ECO:0007669"/>
    <property type="project" value="InterPro"/>
</dbReference>
<dbReference type="GO" id="GO:0016192">
    <property type="term" value="P:vesicle-mediated transport"/>
    <property type="evidence" value="ECO:0007669"/>
    <property type="project" value="InterPro"/>
</dbReference>
<feature type="domain" description="Longin" evidence="10">
    <location>
        <begin position="7"/>
        <end position="118"/>
    </location>
</feature>
<evidence type="ECO:0000256" key="4">
    <source>
        <dbReference type="ARBA" id="ARBA00022927"/>
    </source>
</evidence>
<evidence type="ECO:0000256" key="1">
    <source>
        <dbReference type="ARBA" id="ARBA00008025"/>
    </source>
</evidence>
<reference evidence="12" key="1">
    <citation type="submission" date="2022-11" db="EMBL/GenBank/DDBJ databases">
        <authorList>
            <person name="Morgan W.R."/>
            <person name="Tartar A."/>
        </authorList>
    </citation>
    <scope>NUCLEOTIDE SEQUENCE</scope>
    <source>
        <strain evidence="12">ARSEF 373</strain>
    </source>
</reference>
<feature type="domain" description="V-SNARE coiled-coil homology" evidence="11">
    <location>
        <begin position="133"/>
        <end position="193"/>
    </location>
</feature>
<keyword evidence="8" id="KW-0175">Coiled coil</keyword>
<dbReference type="InterPro" id="IPR042855">
    <property type="entry name" value="V_SNARE_CC"/>
</dbReference>
<dbReference type="PROSITE" id="PS50892">
    <property type="entry name" value="V_SNARE"/>
    <property type="match status" value="1"/>
</dbReference>
<dbReference type="InterPro" id="IPR051097">
    <property type="entry name" value="Synaptobrevin-like_transport"/>
</dbReference>
<evidence type="ECO:0000256" key="5">
    <source>
        <dbReference type="ARBA" id="ARBA00022989"/>
    </source>
</evidence>
<sequence length="293" mass="33363">MSLVYALVARQQNVLCEYADQSSSGNFPTITRAVLKHLAEQEAAGSAIQPRSVSPYNEFNFFFLNDKGLTYLCMAEETVQANVAFMMLVELKDAFVAKYGDKGKTAIAYAMAAFSSEIGTLVKKYDNYRVDTPLTQVRQKMERVKMVMIDNINQLMERGEKIDLLVVRTDKLKQESMKYDHLARDVKRMYCWKNFKYMFILIICVGLLGFILTFLVCGIDFSSCGRRIENKIKKFADDQIKKLDNFKDDQLDKLNHFKDDTQNKVKGIQDSVVNGANDGLNRVGNTLDSTHVS</sequence>
<dbReference type="PRINTS" id="PR00219">
    <property type="entry name" value="SYNAPTOBREVN"/>
</dbReference>
<dbReference type="CDD" id="cd15843">
    <property type="entry name" value="R-SNARE"/>
    <property type="match status" value="1"/>
</dbReference>
<dbReference type="InterPro" id="IPR011012">
    <property type="entry name" value="Longin-like_dom_sf"/>
</dbReference>
<dbReference type="Gene3D" id="3.30.450.50">
    <property type="entry name" value="Longin domain"/>
    <property type="match status" value="1"/>
</dbReference>
<dbReference type="EMBL" id="DAKRPA010000227">
    <property type="protein sequence ID" value="DAZ94911.1"/>
    <property type="molecule type" value="Genomic_DNA"/>
</dbReference>
<evidence type="ECO:0000256" key="7">
    <source>
        <dbReference type="ARBA" id="ARBA00046280"/>
    </source>
</evidence>
<dbReference type="PROSITE" id="PS50859">
    <property type="entry name" value="LONGIN"/>
    <property type="match status" value="1"/>
</dbReference>
<proteinExistence type="inferred from homology"/>
<reference evidence="12" key="2">
    <citation type="journal article" date="2023" name="Microbiol Resour">
        <title>Decontamination and Annotation of the Draft Genome Sequence of the Oomycete Lagenidium giganteum ARSEF 373.</title>
        <authorList>
            <person name="Morgan W.R."/>
            <person name="Tartar A."/>
        </authorList>
    </citation>
    <scope>NUCLEOTIDE SEQUENCE</scope>
    <source>
        <strain evidence="12">ARSEF 373</strain>
    </source>
</reference>